<dbReference type="OMA" id="ATTHEYE"/>
<reference evidence="1 2" key="1">
    <citation type="journal article" date="2019" name="Sci. Rep.">
        <title>Nanopore sequencing improves the draft genome of the human pathogenic amoeba Naegleria fowleri.</title>
        <authorList>
            <person name="Liechti N."/>
            <person name="Schurch N."/>
            <person name="Bruggmann R."/>
            <person name="Wittwer M."/>
        </authorList>
    </citation>
    <scope>NUCLEOTIDE SEQUENCE [LARGE SCALE GENOMIC DNA]</scope>
    <source>
        <strain evidence="1 2">ATCC 30894</strain>
    </source>
</reference>
<dbReference type="VEuPathDB" id="AmoebaDB:FDP41_013500"/>
<accession>A0A6A5BY47</accession>
<comment type="caution">
    <text evidence="1">The sequence shown here is derived from an EMBL/GenBank/DDBJ whole genome shotgun (WGS) entry which is preliminary data.</text>
</comment>
<evidence type="ECO:0000313" key="1">
    <source>
        <dbReference type="EMBL" id="KAF0980286.1"/>
    </source>
</evidence>
<keyword evidence="2" id="KW-1185">Reference proteome</keyword>
<evidence type="ECO:0000313" key="2">
    <source>
        <dbReference type="Proteomes" id="UP000444721"/>
    </source>
</evidence>
<protein>
    <submittedName>
        <fullName evidence="1">Uncharacterized protein</fullName>
    </submittedName>
</protein>
<dbReference type="RefSeq" id="XP_044564999.1">
    <property type="nucleotide sequence ID" value="XM_044704138.1"/>
</dbReference>
<dbReference type="VEuPathDB" id="AmoebaDB:NF0019300"/>
<dbReference type="OrthoDB" id="10335022at2759"/>
<organism evidence="1 2">
    <name type="scientific">Naegleria fowleri</name>
    <name type="common">Brain eating amoeba</name>
    <dbReference type="NCBI Taxonomy" id="5763"/>
    <lineage>
        <taxon>Eukaryota</taxon>
        <taxon>Discoba</taxon>
        <taxon>Heterolobosea</taxon>
        <taxon>Tetramitia</taxon>
        <taxon>Eutetramitia</taxon>
        <taxon>Vahlkampfiidae</taxon>
        <taxon>Naegleria</taxon>
    </lineage>
</organism>
<proteinExistence type="predicted"/>
<gene>
    <name evidence="1" type="ORF">FDP41_013500</name>
</gene>
<sequence length="1305" mass="151472">MMNAQQWVSKIESSLPYSANVFLYINNKKLIETDFAGDRDLLSLVARELLDANKTPKIRHQRLGVWLSIAYGIHKDLLIKLLLSPCATLSKLIASHIHTILDENEILDLFDHEEKFMEMNERTRLNIERCIRKNCKGLIVRLVKKLMNRVQPRECVHLLAHLPSFTPDQDLLKELQPMRVQTSVLVRKHPNVVVKLLRGYLDEVVNASPKNLRTKRASSLLGTHSFLFSQLIKYRSEEAWNIVNEYLIEPSVQEQLPPLDGSSYLQEPTFYKLPSFTETFVRCIPLFTNPPVLHCNKWNRMTANQIARIGCSIIEHFKFEPSQHAQSFIADFFEVNSNKQFRKRRLVFEKMFSNGLSKEKLAYWIYANCENEKTPPEYLANYPPEISSQVSKKMYEIRKTQTFQNASEESVHWKYFYDLNDETLYKQFKSVTSSPQPAERSQVIQDLLFCALYSGVKVKETLEWLETRLKNDDDTCQNLLFVMNYSNVLNQLVVQAFRDKECIQNFISIFENSVTRKPNLAGSVQRFYSTLVNQLAYDIEVVKPVVESSFLKSIFKDATVIFSTLLKPEIHKTLWNVILPSVKNQITTSGDVEAFSSFITNVVSLKKQEHVKKAFSTFFDEWFHECVKNISHFHRLEDLIDIYIFKLDPSPSTITSKVQHLLNVDSRLISISAIQRALLGRNTHFETNFLYQYLRDHAMSVEEFENLTPFSSQTVMTVFSESCITFHPIVLNGLRLYEYSTREVTHRLLSTFKDLLRKVVKTSEIENIYHRHYLSQISLVKKTIKMLRHLCVEQDEMDDFSQFLQDHILKRDKYEQTNEDETEISNLEDNAARCLAELVRVYSQDPTQYFDWILENISSENVLYYSSSLYRISTFMNAQPFIQKYCVMLKEKFDSLSQSSSQQAPKNFSISIQKLFISLLKNYIEYPVKHPIMDSISNLLIYLWEKNLHKDVQVKLVETALKATKYCQTQDLFNTFKKIFQDALSHKYSEVVTHQVSYSRSNNLQVARDLFTLNLNALNHTDAAIQTKVWALTSNAVSAFDVSAITPTFHPFDVFQNYIISAALTFNMAQKHDISNTAIDVLLNELDGNNPGDICQILFEKIITPLMTEEQFQVLDRETYNATTPVWDRPVSQRVQHLAHSIAHRLASKFDAIHPDTLKDIQNKLVLPWIELCKKSPFVENRIPYVSLISSATNWKSKDSVIENCVKRVVDYLKDVKEPLRSVYLVQIASNVSTCIFHDEMEMFSQTMTILEAIGDVIENEIHYSDEEVLMASGILVTLSPNDRTRDLLRKVRRKQNALIKILVL</sequence>
<dbReference type="EMBL" id="VFQX01000019">
    <property type="protein sequence ID" value="KAF0980286.1"/>
    <property type="molecule type" value="Genomic_DNA"/>
</dbReference>
<dbReference type="GeneID" id="68120715"/>
<dbReference type="Proteomes" id="UP000444721">
    <property type="component" value="Unassembled WGS sequence"/>
</dbReference>
<name>A0A6A5BY47_NAEFO</name>
<dbReference type="VEuPathDB" id="AmoebaDB:NfTy_028470"/>